<dbReference type="InterPro" id="IPR000719">
    <property type="entry name" value="Prot_kinase_dom"/>
</dbReference>
<evidence type="ECO:0000313" key="12">
    <source>
        <dbReference type="Proteomes" id="UP001295684"/>
    </source>
</evidence>
<comment type="catalytic activity">
    <reaction evidence="8">
        <text>L-seryl-[protein] + ATP = O-phospho-L-seryl-[protein] + ADP + H(+)</text>
        <dbReference type="Rhea" id="RHEA:17989"/>
        <dbReference type="Rhea" id="RHEA-COMP:9863"/>
        <dbReference type="Rhea" id="RHEA-COMP:11604"/>
        <dbReference type="ChEBI" id="CHEBI:15378"/>
        <dbReference type="ChEBI" id="CHEBI:29999"/>
        <dbReference type="ChEBI" id="CHEBI:30616"/>
        <dbReference type="ChEBI" id="CHEBI:83421"/>
        <dbReference type="ChEBI" id="CHEBI:456216"/>
        <dbReference type="EC" id="2.7.11.1"/>
    </reaction>
</comment>
<comment type="caution">
    <text evidence="11">The sequence shown here is derived from an EMBL/GenBank/DDBJ whole genome shotgun (WGS) entry which is preliminary data.</text>
</comment>
<dbReference type="PROSITE" id="PS50011">
    <property type="entry name" value="PROTEIN_KINASE_DOM"/>
    <property type="match status" value="1"/>
</dbReference>
<dbReference type="SUPFAM" id="SSF56112">
    <property type="entry name" value="Protein kinase-like (PK-like)"/>
    <property type="match status" value="1"/>
</dbReference>
<evidence type="ECO:0000256" key="4">
    <source>
        <dbReference type="ARBA" id="ARBA00022741"/>
    </source>
</evidence>
<dbReference type="EC" id="2.7.11.1" evidence="1"/>
<keyword evidence="6" id="KW-0067">ATP-binding</keyword>
<dbReference type="SMART" id="SM00220">
    <property type="entry name" value="S_TKc"/>
    <property type="match status" value="1"/>
</dbReference>
<evidence type="ECO:0000256" key="1">
    <source>
        <dbReference type="ARBA" id="ARBA00012513"/>
    </source>
</evidence>
<evidence type="ECO:0000256" key="9">
    <source>
        <dbReference type="SAM" id="MobiDB-lite"/>
    </source>
</evidence>
<keyword evidence="2" id="KW-0723">Serine/threonine-protein kinase</keyword>
<dbReference type="InterPro" id="IPR011009">
    <property type="entry name" value="Kinase-like_dom_sf"/>
</dbReference>
<dbReference type="PANTHER" id="PTHR43895:SF32">
    <property type="entry name" value="SERINE_THREONINE-PROTEIN KINASE CHK1"/>
    <property type="match status" value="1"/>
</dbReference>
<comment type="catalytic activity">
    <reaction evidence="7">
        <text>L-threonyl-[protein] + ATP = O-phospho-L-threonyl-[protein] + ADP + H(+)</text>
        <dbReference type="Rhea" id="RHEA:46608"/>
        <dbReference type="Rhea" id="RHEA-COMP:11060"/>
        <dbReference type="Rhea" id="RHEA-COMP:11605"/>
        <dbReference type="ChEBI" id="CHEBI:15378"/>
        <dbReference type="ChEBI" id="CHEBI:30013"/>
        <dbReference type="ChEBI" id="CHEBI:30616"/>
        <dbReference type="ChEBI" id="CHEBI:61977"/>
        <dbReference type="ChEBI" id="CHEBI:456216"/>
        <dbReference type="EC" id="2.7.11.1"/>
    </reaction>
</comment>
<keyword evidence="12" id="KW-1185">Reference proteome</keyword>
<keyword evidence="5" id="KW-0418">Kinase</keyword>
<evidence type="ECO:0000256" key="7">
    <source>
        <dbReference type="ARBA" id="ARBA00047899"/>
    </source>
</evidence>
<evidence type="ECO:0000256" key="3">
    <source>
        <dbReference type="ARBA" id="ARBA00022679"/>
    </source>
</evidence>
<feature type="domain" description="Protein kinase" evidence="10">
    <location>
        <begin position="6"/>
        <end position="301"/>
    </location>
</feature>
<feature type="region of interest" description="Disordered" evidence="9">
    <location>
        <begin position="237"/>
        <end position="258"/>
    </location>
</feature>
<dbReference type="GO" id="GO:0005524">
    <property type="term" value="F:ATP binding"/>
    <property type="evidence" value="ECO:0007669"/>
    <property type="project" value="UniProtKB-KW"/>
</dbReference>
<keyword evidence="4" id="KW-0547">Nucleotide-binding</keyword>
<sequence length="340" mass="38327">MIDGKYSLSNLMGIGGSSRVYSCVDINDNEEYAVKVIRKDKGYTDQVCTRLVEMEANTMVHLGEHPNLVNFVDANKSHCVYKKMNSMNNPNKKEYVTVAEEINYLVLEKCENGALSKYVKTTGLFDELTTRFLFAQLCGAVNFMHSQEYVHLDIKLDNILLDKYFNIKLADLGIALCSRGTTHLLAHKRGTAKYMAPEVANCDSKRPYNVYPADIYSLGVCLHLMLFGTYPIADSDSEMSTDEENDGSPKLKQDSSPRLDSSSCLIAAYLSEDCLDLLERMLSQDPSMRPTIEEIENHPWMSQEFPEQIGEIVYSELNERCNHIKSLVADSSPSFSIDLD</sequence>
<accession>A0AAD1Y2L5</accession>
<dbReference type="Pfam" id="PF00069">
    <property type="entry name" value="Pkinase"/>
    <property type="match status" value="1"/>
</dbReference>
<evidence type="ECO:0000256" key="2">
    <source>
        <dbReference type="ARBA" id="ARBA00022527"/>
    </source>
</evidence>
<name>A0AAD1Y2L5_EUPCR</name>
<keyword evidence="3" id="KW-0808">Transferase</keyword>
<feature type="compositionally biased region" description="Acidic residues" evidence="9">
    <location>
        <begin position="237"/>
        <end position="246"/>
    </location>
</feature>
<dbReference type="EMBL" id="CAMPGE010025774">
    <property type="protein sequence ID" value="CAI2383499.1"/>
    <property type="molecule type" value="Genomic_DNA"/>
</dbReference>
<dbReference type="AlphaFoldDB" id="A0AAD1Y2L5"/>
<feature type="compositionally biased region" description="Basic and acidic residues" evidence="9">
    <location>
        <begin position="247"/>
        <end position="257"/>
    </location>
</feature>
<gene>
    <name evidence="11" type="ORF">ECRASSUSDP1_LOCUS25001</name>
</gene>
<protein>
    <recommendedName>
        <fullName evidence="1">non-specific serine/threonine protein kinase</fullName>
        <ecNumber evidence="1">2.7.11.1</ecNumber>
    </recommendedName>
</protein>
<evidence type="ECO:0000256" key="6">
    <source>
        <dbReference type="ARBA" id="ARBA00022840"/>
    </source>
</evidence>
<evidence type="ECO:0000256" key="8">
    <source>
        <dbReference type="ARBA" id="ARBA00048679"/>
    </source>
</evidence>
<organism evidence="11 12">
    <name type="scientific">Euplotes crassus</name>
    <dbReference type="NCBI Taxonomy" id="5936"/>
    <lineage>
        <taxon>Eukaryota</taxon>
        <taxon>Sar</taxon>
        <taxon>Alveolata</taxon>
        <taxon>Ciliophora</taxon>
        <taxon>Intramacronucleata</taxon>
        <taxon>Spirotrichea</taxon>
        <taxon>Hypotrichia</taxon>
        <taxon>Euplotida</taxon>
        <taxon>Euplotidae</taxon>
        <taxon>Moneuplotes</taxon>
    </lineage>
</organism>
<evidence type="ECO:0000259" key="10">
    <source>
        <dbReference type="PROSITE" id="PS50011"/>
    </source>
</evidence>
<proteinExistence type="predicted"/>
<dbReference type="GO" id="GO:0007165">
    <property type="term" value="P:signal transduction"/>
    <property type="evidence" value="ECO:0007669"/>
    <property type="project" value="TreeGrafter"/>
</dbReference>
<dbReference type="GO" id="GO:0004674">
    <property type="term" value="F:protein serine/threonine kinase activity"/>
    <property type="evidence" value="ECO:0007669"/>
    <property type="project" value="UniProtKB-KW"/>
</dbReference>
<evidence type="ECO:0000313" key="11">
    <source>
        <dbReference type="EMBL" id="CAI2383499.1"/>
    </source>
</evidence>
<reference evidence="11" key="1">
    <citation type="submission" date="2023-07" db="EMBL/GenBank/DDBJ databases">
        <authorList>
            <consortium name="AG Swart"/>
            <person name="Singh M."/>
            <person name="Singh A."/>
            <person name="Seah K."/>
            <person name="Emmerich C."/>
        </authorList>
    </citation>
    <scope>NUCLEOTIDE SEQUENCE</scope>
    <source>
        <strain evidence="11">DP1</strain>
    </source>
</reference>
<dbReference type="InterPro" id="IPR008271">
    <property type="entry name" value="Ser/Thr_kinase_AS"/>
</dbReference>
<dbReference type="PROSITE" id="PS00108">
    <property type="entry name" value="PROTEIN_KINASE_ST"/>
    <property type="match status" value="1"/>
</dbReference>
<dbReference type="Proteomes" id="UP001295684">
    <property type="component" value="Unassembled WGS sequence"/>
</dbReference>
<dbReference type="Gene3D" id="1.10.510.10">
    <property type="entry name" value="Transferase(Phosphotransferase) domain 1"/>
    <property type="match status" value="1"/>
</dbReference>
<evidence type="ECO:0000256" key="5">
    <source>
        <dbReference type="ARBA" id="ARBA00022777"/>
    </source>
</evidence>
<dbReference type="PANTHER" id="PTHR43895">
    <property type="entry name" value="CALCIUM/CALMODULIN-DEPENDENT PROTEIN KINASE KINASE-RELATED"/>
    <property type="match status" value="1"/>
</dbReference>